<keyword evidence="4" id="KW-1185">Reference proteome</keyword>
<dbReference type="InterPro" id="IPR012368">
    <property type="entry name" value="OxRdtase_Mopterin-bd_su_IorB"/>
</dbReference>
<dbReference type="SMART" id="SM01008">
    <property type="entry name" value="Ald_Xan_dh_C"/>
    <property type="match status" value="1"/>
</dbReference>
<dbReference type="InterPro" id="IPR037165">
    <property type="entry name" value="AldOxase/xan_DH_Mopterin-bd_sf"/>
</dbReference>
<evidence type="ECO:0000313" key="3">
    <source>
        <dbReference type="EMBL" id="RAK70308.1"/>
    </source>
</evidence>
<dbReference type="GO" id="GO:0016491">
    <property type="term" value="F:oxidoreductase activity"/>
    <property type="evidence" value="ECO:0007669"/>
    <property type="project" value="InterPro"/>
</dbReference>
<dbReference type="EMBL" id="QHKM01000001">
    <property type="protein sequence ID" value="RAK70308.1"/>
    <property type="molecule type" value="Genomic_DNA"/>
</dbReference>
<keyword evidence="1" id="KW-0732">Signal</keyword>
<feature type="domain" description="Aldehyde oxidase/xanthine dehydrogenase a/b hammerhead" evidence="2">
    <location>
        <begin position="206"/>
        <end position="287"/>
    </location>
</feature>
<dbReference type="PIRSF" id="PIRSF036389">
    <property type="entry name" value="IOR_B"/>
    <property type="match status" value="1"/>
</dbReference>
<dbReference type="AlphaFoldDB" id="A0A328BYU7"/>
<dbReference type="InterPro" id="IPR008274">
    <property type="entry name" value="AldOxase/xan_DH_MoCoBD1"/>
</dbReference>
<protein>
    <submittedName>
        <fullName evidence="3">Xanthine dehydrogenase family protein molybdopterin-binding subunit</fullName>
    </submittedName>
</protein>
<name>A0A328BYU7_9BACT</name>
<comment type="caution">
    <text evidence="3">The sequence shown here is derived from an EMBL/GenBank/DDBJ whole genome shotgun (WGS) entry which is preliminary data.</text>
</comment>
<dbReference type="Pfam" id="PF20256">
    <property type="entry name" value="MoCoBD_2"/>
    <property type="match status" value="2"/>
</dbReference>
<sequence>MPSRRAFLQDTGRLTIAFCLLGALPAAAEALAADDPRPGSLQDNPRLNAWLEVLADGRVRVLTGKIEIGQGIGTAVAQMAAEELNLPLSRVEVVLAETGRTPDERYTAGSASIEQSALSVRWAAAAARQQLLQLAAKRLRVPAATLQLADGAVRTTDGRQRLTFAELLQGRQLTGEVPADTVLKPQNQHQVVGQPLRREEIERMVRAAPVYVQDMRLPGTVHARVLHPPAPGARLRGVDEAALHQAVPSLLRVVVDGSFVGLLAADEWTAIKAHDWLKPRLQWTPGPALPAGKPLPQVIRALPAKVDEVARRGDVGSAPAAGEKTFRATYFKPYLMHAAIGPSCAVALFEKGQLHIWTHSQGVYPLRAAVAKLLGLPEDQVHAKGVPGAGCYGHNGADDVAAEAALLARAYPGRPVRLQWTREDEHLHEPYGSAMLFDLQARLDARGRLTHWHMELWSDTHSARPAGQPDKLLPAQLLAKPFEYKRAELSGGTSRNSEPLYQIPNLLVNAHSFAGPLRVSALRSLGAFGNVFALESGMDELAQLAGQDPYDFRLAHLTDARARAVIEEVRRLTQGVQLGPNEGLGVAFAQYKNQAAYLAVVARVWVSPEDHTPWVRQLWAAIDAGEVINPDGLRNQTEGGLIQAASWTVLEQVQFDEQQVRSHDWESYPIYRFDEVPRVEVSIVSRPDQPPLGAGEAAQGPTAAAIANAVHRACGVRVRELPIRPWKLAPSPKES</sequence>
<dbReference type="OrthoDB" id="9767994at2"/>
<dbReference type="PANTHER" id="PTHR47495:SF1">
    <property type="entry name" value="BLL3820 PROTEIN"/>
    <property type="match status" value="1"/>
</dbReference>
<reference evidence="4" key="1">
    <citation type="submission" date="2018-05" db="EMBL/GenBank/DDBJ databases">
        <authorList>
            <person name="Nie L."/>
        </authorList>
    </citation>
    <scope>NUCLEOTIDE SEQUENCE [LARGE SCALE GENOMIC DNA]</scope>
    <source>
        <strain evidence="4">NL</strain>
    </source>
</reference>
<dbReference type="PROSITE" id="PS51318">
    <property type="entry name" value="TAT"/>
    <property type="match status" value="1"/>
</dbReference>
<dbReference type="Proteomes" id="UP000248553">
    <property type="component" value="Unassembled WGS sequence"/>
</dbReference>
<accession>A0A328BYU7</accession>
<dbReference type="SUPFAM" id="SSF56003">
    <property type="entry name" value="Molybdenum cofactor-binding domain"/>
    <property type="match status" value="2"/>
</dbReference>
<evidence type="ECO:0000256" key="1">
    <source>
        <dbReference type="SAM" id="SignalP"/>
    </source>
</evidence>
<organism evidence="3 4">
    <name type="scientific">Hymenobacter edaphi</name>
    <dbReference type="NCBI Taxonomy" id="2211146"/>
    <lineage>
        <taxon>Bacteria</taxon>
        <taxon>Pseudomonadati</taxon>
        <taxon>Bacteroidota</taxon>
        <taxon>Cytophagia</taxon>
        <taxon>Cytophagales</taxon>
        <taxon>Hymenobacteraceae</taxon>
        <taxon>Hymenobacter</taxon>
    </lineage>
</organism>
<evidence type="ECO:0000259" key="2">
    <source>
        <dbReference type="SMART" id="SM01008"/>
    </source>
</evidence>
<dbReference type="PANTHER" id="PTHR47495">
    <property type="entry name" value="ALDEHYDE DEHYDROGENASE"/>
    <property type="match status" value="1"/>
</dbReference>
<dbReference type="Gene3D" id="3.30.365.10">
    <property type="entry name" value="Aldehyde oxidase/xanthine dehydrogenase, molybdopterin binding domain"/>
    <property type="match status" value="4"/>
</dbReference>
<dbReference type="RefSeq" id="WP_111477043.1">
    <property type="nucleotide sequence ID" value="NZ_QHKM01000001.1"/>
</dbReference>
<gene>
    <name evidence="3" type="ORF">DLM85_05545</name>
</gene>
<dbReference type="InterPro" id="IPR006311">
    <property type="entry name" value="TAT_signal"/>
</dbReference>
<dbReference type="Gene3D" id="3.90.1170.50">
    <property type="entry name" value="Aldehyde oxidase/xanthine dehydrogenase, a/b hammerhead"/>
    <property type="match status" value="1"/>
</dbReference>
<dbReference type="InterPro" id="IPR052516">
    <property type="entry name" value="N-heterocyclic_Hydroxylase"/>
</dbReference>
<dbReference type="InterPro" id="IPR000674">
    <property type="entry name" value="Ald_Oxase/Xan_DH_a/b"/>
</dbReference>
<dbReference type="InterPro" id="IPR046867">
    <property type="entry name" value="AldOxase/xan_DH_MoCoBD2"/>
</dbReference>
<dbReference type="Pfam" id="PF02738">
    <property type="entry name" value="MoCoBD_1"/>
    <property type="match status" value="1"/>
</dbReference>
<feature type="signal peptide" evidence="1">
    <location>
        <begin position="1"/>
        <end position="32"/>
    </location>
</feature>
<feature type="chain" id="PRO_5016459733" evidence="1">
    <location>
        <begin position="33"/>
        <end position="735"/>
    </location>
</feature>
<evidence type="ECO:0000313" key="4">
    <source>
        <dbReference type="Proteomes" id="UP000248553"/>
    </source>
</evidence>
<proteinExistence type="predicted"/>